<dbReference type="Gene3D" id="3.30.565.60">
    <property type="match status" value="1"/>
</dbReference>
<dbReference type="Proteomes" id="UP000628710">
    <property type="component" value="Unassembled WGS sequence"/>
</dbReference>
<dbReference type="EMBL" id="JAEMNX010000015">
    <property type="protein sequence ID" value="MBJ7538625.1"/>
    <property type="molecule type" value="Genomic_DNA"/>
</dbReference>
<dbReference type="Pfam" id="PF04326">
    <property type="entry name" value="SLFN_AlbA_2"/>
    <property type="match status" value="1"/>
</dbReference>
<dbReference type="PANTHER" id="PTHR30595">
    <property type="entry name" value="GLPR-RELATED TRANSCRIPTIONAL REPRESSOR"/>
    <property type="match status" value="1"/>
</dbReference>
<name>A0A934JWL1_9GAMM</name>
<evidence type="ECO:0000313" key="2">
    <source>
        <dbReference type="EMBL" id="MBJ7538625.1"/>
    </source>
</evidence>
<evidence type="ECO:0000259" key="1">
    <source>
        <dbReference type="Pfam" id="PF04326"/>
    </source>
</evidence>
<dbReference type="PANTHER" id="PTHR30595:SF6">
    <property type="entry name" value="SCHLAFEN ALBA-2 DOMAIN-CONTAINING PROTEIN"/>
    <property type="match status" value="1"/>
</dbReference>
<evidence type="ECO:0000313" key="3">
    <source>
        <dbReference type="Proteomes" id="UP000628710"/>
    </source>
</evidence>
<organism evidence="2 3">
    <name type="scientific">Marinomonas transparens</name>
    <dbReference type="NCBI Taxonomy" id="2795388"/>
    <lineage>
        <taxon>Bacteria</taxon>
        <taxon>Pseudomonadati</taxon>
        <taxon>Pseudomonadota</taxon>
        <taxon>Gammaproteobacteria</taxon>
        <taxon>Oceanospirillales</taxon>
        <taxon>Oceanospirillaceae</taxon>
        <taxon>Marinomonas</taxon>
    </lineage>
</organism>
<dbReference type="InterPro" id="IPR038461">
    <property type="entry name" value="Schlafen_AlbA_2_dom_sf"/>
</dbReference>
<dbReference type="Gene3D" id="3.30.950.30">
    <property type="entry name" value="Schlafen, AAA domain"/>
    <property type="match status" value="1"/>
</dbReference>
<dbReference type="InterPro" id="IPR038475">
    <property type="entry name" value="RecG_C_sf"/>
</dbReference>
<comment type="caution">
    <text evidence="2">The sequence shown here is derived from an EMBL/GenBank/DDBJ whole genome shotgun (WGS) entry which is preliminary data.</text>
</comment>
<dbReference type="InterPro" id="IPR007421">
    <property type="entry name" value="Schlafen_AlbA_2_dom"/>
</dbReference>
<keyword evidence="3" id="KW-1185">Reference proteome</keyword>
<accession>A0A934JWL1</accession>
<feature type="domain" description="Schlafen AlbA-2" evidence="1">
    <location>
        <begin position="23"/>
        <end position="145"/>
    </location>
</feature>
<dbReference type="Pfam" id="PF13749">
    <property type="entry name" value="HATPase_c_4"/>
    <property type="match status" value="1"/>
</dbReference>
<protein>
    <submittedName>
        <fullName evidence="2">DNA binding domain-containing protein</fullName>
    </submittedName>
</protein>
<dbReference type="RefSeq" id="WP_199469034.1">
    <property type="nucleotide sequence ID" value="NZ_JAEMNX010000015.1"/>
</dbReference>
<reference evidence="2" key="1">
    <citation type="submission" date="2020-12" db="EMBL/GenBank/DDBJ databases">
        <title>Marinomonas arctica sp. nov., a psychrotolerant bacterium isolated from the Arctic.</title>
        <authorList>
            <person name="Zhang Y."/>
        </authorList>
    </citation>
    <scope>NUCLEOTIDE SEQUENCE</scope>
    <source>
        <strain evidence="2">C1424</strain>
    </source>
</reference>
<sequence>MPIEQSLEQLQALLRELCRLPSETEWVEFKHNNDDAPMIGEYISALANSAALLGKQSGYLVWGVDDGTQEVIGTTFTPATTRYKQQELESWLLQKTTPKIHFQFYAFNSTNQMPVVVLEVQAASHTPVQFDGVEYIRVGSYKKKLREFAEKERALWRVFDKTPFEQQAATENTSVEHVLQLLDYPAYFDLTQQPLPEGRDGILAALQADKLISKTVSGLWQISNLGAILFAKKLQNFQHLNRKAVRLILYRGSSRVETIRELEDHKGYAVGFEGLIDYIKTLLPANEEIGKAFRKEVPMYPELAIRELVANAIIHQDFSLSGTGPMIELFDSRMEITNPGTPLVDADRFIDSPPQSRNEMLASFMRRINICEERGTGIDKVISQTELYQLPAPLFEVTDRHTRTVLFGHRVFADMDKEDRMRACYQHCCLRYVNREHMNNASLRERFGIEGKNSAMVSRVIKDTVNAKLIRAYDAEAGTKAMRYVPHWC</sequence>
<proteinExistence type="predicted"/>
<gene>
    <name evidence="2" type="ORF">I8J31_13145</name>
</gene>
<dbReference type="AlphaFoldDB" id="A0A934JWL1"/>